<keyword evidence="4" id="KW-1133">Transmembrane helix</keyword>
<keyword evidence="3" id="KW-0812">Transmembrane</keyword>
<dbReference type="GO" id="GO:0006811">
    <property type="term" value="P:monoatomic ion transport"/>
    <property type="evidence" value="ECO:0007669"/>
    <property type="project" value="UniProtKB-KW"/>
</dbReference>
<evidence type="ECO:0000256" key="3">
    <source>
        <dbReference type="ARBA" id="ARBA00022692"/>
    </source>
</evidence>
<evidence type="ECO:0000256" key="4">
    <source>
        <dbReference type="ARBA" id="ARBA00022989"/>
    </source>
</evidence>
<feature type="chain" id="PRO_5031555222" evidence="7">
    <location>
        <begin position="24"/>
        <end position="240"/>
    </location>
</feature>
<comment type="subcellular location">
    <subcellularLocation>
        <location evidence="1">Membrane</location>
        <topology evidence="1">Multi-pass membrane protein</topology>
    </subcellularLocation>
</comment>
<dbReference type="GO" id="GO:0016020">
    <property type="term" value="C:membrane"/>
    <property type="evidence" value="ECO:0007669"/>
    <property type="project" value="UniProtKB-SubCell"/>
</dbReference>
<sequence length="240" mass="27864">MGHTILGGTMSFLLIFRANQAYARYWQGRTFTTHLFVEMRDMVMFCCLHTRGGQGKARWQWRSDSTTFTIAEKTHYDDEHDRLASVFLANVVRLTCALGVCFKMHSRVCSDGYCCGKIGPYAKWMTDWDRLRLRGLLRKDEWEQVTTALGILEPKEHMPRRRNDMSERASLLSKFDDEAEPPSDQEGQDFLVNLVPSMRPFVVILFHIKCEVYKYMNDSQYNEVWGPLPLEVIPGDTICT</sequence>
<keyword evidence="6" id="KW-0472">Membrane</keyword>
<evidence type="ECO:0000256" key="2">
    <source>
        <dbReference type="ARBA" id="ARBA00022448"/>
    </source>
</evidence>
<dbReference type="AlphaFoldDB" id="A0A7S3UJN5"/>
<dbReference type="InterPro" id="IPR044669">
    <property type="entry name" value="YneE/VCCN1/2-like"/>
</dbReference>
<evidence type="ECO:0000256" key="5">
    <source>
        <dbReference type="ARBA" id="ARBA00023065"/>
    </source>
</evidence>
<dbReference type="EMBL" id="HBIT01005824">
    <property type="protein sequence ID" value="CAE0617020.1"/>
    <property type="molecule type" value="Transcribed_RNA"/>
</dbReference>
<dbReference type="Pfam" id="PF25539">
    <property type="entry name" value="Bestrophin_2"/>
    <property type="match status" value="1"/>
</dbReference>
<keyword evidence="7" id="KW-0732">Signal</keyword>
<accession>A0A7S3UJN5</accession>
<evidence type="ECO:0000313" key="8">
    <source>
        <dbReference type="EMBL" id="CAE0617020.1"/>
    </source>
</evidence>
<reference evidence="8" key="1">
    <citation type="submission" date="2021-01" db="EMBL/GenBank/DDBJ databases">
        <authorList>
            <person name="Corre E."/>
            <person name="Pelletier E."/>
            <person name="Niang G."/>
            <person name="Scheremetjew M."/>
            <person name="Finn R."/>
            <person name="Kale V."/>
            <person name="Holt S."/>
            <person name="Cochrane G."/>
            <person name="Meng A."/>
            <person name="Brown T."/>
            <person name="Cohen L."/>
        </authorList>
    </citation>
    <scope>NUCLEOTIDE SEQUENCE</scope>
    <source>
        <strain evidence="8">CCMP1795</strain>
    </source>
</reference>
<keyword evidence="5" id="KW-0406">Ion transport</keyword>
<protein>
    <submittedName>
        <fullName evidence="8">Uncharacterized protein</fullName>
    </submittedName>
</protein>
<evidence type="ECO:0000256" key="7">
    <source>
        <dbReference type="SAM" id="SignalP"/>
    </source>
</evidence>
<organism evidence="8">
    <name type="scientific">Oxyrrhis marina</name>
    <name type="common">Dinoflagellate</name>
    <dbReference type="NCBI Taxonomy" id="2969"/>
    <lineage>
        <taxon>Eukaryota</taxon>
        <taxon>Sar</taxon>
        <taxon>Alveolata</taxon>
        <taxon>Dinophyceae</taxon>
        <taxon>Oxyrrhinales</taxon>
        <taxon>Oxyrrhinaceae</taxon>
        <taxon>Oxyrrhis</taxon>
    </lineage>
</organism>
<keyword evidence="2" id="KW-0813">Transport</keyword>
<gene>
    <name evidence="8" type="ORF">OMAR00292_LOCUS2896</name>
</gene>
<proteinExistence type="predicted"/>
<feature type="signal peptide" evidence="7">
    <location>
        <begin position="1"/>
        <end position="23"/>
    </location>
</feature>
<evidence type="ECO:0000256" key="1">
    <source>
        <dbReference type="ARBA" id="ARBA00004141"/>
    </source>
</evidence>
<name>A0A7S3UJN5_OXYMA</name>
<evidence type="ECO:0000256" key="6">
    <source>
        <dbReference type="ARBA" id="ARBA00023136"/>
    </source>
</evidence>